<dbReference type="EMBL" id="JAVDYB010000001">
    <property type="protein sequence ID" value="MDR7276407.1"/>
    <property type="molecule type" value="Genomic_DNA"/>
</dbReference>
<keyword evidence="1" id="KW-1133">Transmembrane helix</keyword>
<gene>
    <name evidence="3" type="ORF">J2S41_003185</name>
</gene>
<organism evidence="3 4">
    <name type="scientific">Catenuloplanes atrovinosus</name>
    <dbReference type="NCBI Taxonomy" id="137266"/>
    <lineage>
        <taxon>Bacteria</taxon>
        <taxon>Bacillati</taxon>
        <taxon>Actinomycetota</taxon>
        <taxon>Actinomycetes</taxon>
        <taxon>Micromonosporales</taxon>
        <taxon>Micromonosporaceae</taxon>
        <taxon>Catenuloplanes</taxon>
    </lineage>
</organism>
<feature type="signal peptide" evidence="2">
    <location>
        <begin position="1"/>
        <end position="33"/>
    </location>
</feature>
<keyword evidence="1" id="KW-0812">Transmembrane</keyword>
<evidence type="ECO:0000256" key="1">
    <source>
        <dbReference type="SAM" id="Phobius"/>
    </source>
</evidence>
<keyword evidence="2" id="KW-0732">Signal</keyword>
<dbReference type="RefSeq" id="WP_310368505.1">
    <property type="nucleotide sequence ID" value="NZ_JAVDYB010000001.1"/>
</dbReference>
<evidence type="ECO:0008006" key="5">
    <source>
        <dbReference type="Google" id="ProtNLM"/>
    </source>
</evidence>
<protein>
    <recommendedName>
        <fullName evidence="5">YtkA-like domain-containing protein</fullName>
    </recommendedName>
</protein>
<comment type="caution">
    <text evidence="3">The sequence shown here is derived from an EMBL/GenBank/DDBJ whole genome shotgun (WGS) entry which is preliminary data.</text>
</comment>
<reference evidence="3" key="1">
    <citation type="submission" date="2023-07" db="EMBL/GenBank/DDBJ databases">
        <title>Sequencing the genomes of 1000 actinobacteria strains.</title>
        <authorList>
            <person name="Klenk H.-P."/>
        </authorList>
    </citation>
    <scope>NUCLEOTIDE SEQUENCE</scope>
    <source>
        <strain evidence="3">DSM 44707</strain>
    </source>
</reference>
<evidence type="ECO:0000256" key="2">
    <source>
        <dbReference type="SAM" id="SignalP"/>
    </source>
</evidence>
<dbReference type="AlphaFoldDB" id="A0AAE3YPR9"/>
<feature type="transmembrane region" description="Helical" evidence="1">
    <location>
        <begin position="164"/>
        <end position="186"/>
    </location>
</feature>
<proteinExistence type="predicted"/>
<evidence type="ECO:0000313" key="3">
    <source>
        <dbReference type="EMBL" id="MDR7276407.1"/>
    </source>
</evidence>
<dbReference type="Proteomes" id="UP001183643">
    <property type="component" value="Unassembled WGS sequence"/>
</dbReference>
<keyword evidence="4" id="KW-1185">Reference proteome</keyword>
<evidence type="ECO:0000313" key="4">
    <source>
        <dbReference type="Proteomes" id="UP001183643"/>
    </source>
</evidence>
<name>A0AAE3YPR9_9ACTN</name>
<sequence length="201" mass="21698">MSRRSMWTGWPRTALVMMSAAVALLSAATPAAAAVPKPERVHSETMTLGGTTMTASFSDWPLRATRSLDFTFEPAGGIEGRRGTLRAVSPGGAVTALGMASRLAGEKEMTLVRHPRDYGVWGLDAVALPEEGMWRFEFTLHGPEGASTGTLALPVGPRPGPPILLSWTAGLLPWIIAGFWLTYRWIRSRPARRRIASAWSG</sequence>
<accession>A0AAE3YPR9</accession>
<keyword evidence="1" id="KW-0472">Membrane</keyword>
<feature type="chain" id="PRO_5042093275" description="YtkA-like domain-containing protein" evidence="2">
    <location>
        <begin position="34"/>
        <end position="201"/>
    </location>
</feature>